<accession>A0A0A6VNY3</accession>
<dbReference type="Proteomes" id="UP000030466">
    <property type="component" value="Unassembled WGS sequence"/>
</dbReference>
<reference evidence="2 3" key="1">
    <citation type="journal article" date="2003" name="Int. J. Syst. Evol. Microbiol.">
        <title>Kocuria polaris sp. nov., an orange-pigmented psychrophilic bacterium isolated from an Antarctic cyanobacterial mat sample.</title>
        <authorList>
            <person name="Reddy G.S."/>
            <person name="Prakash J.S."/>
            <person name="Prabahar V."/>
            <person name="Matsumoto G.I."/>
            <person name="Stackebrandt E."/>
            <person name="Shivaji S."/>
        </authorList>
    </citation>
    <scope>NUCLEOTIDE SEQUENCE [LARGE SCALE GENOMIC DNA]</scope>
    <source>
        <strain evidence="2 3">CMS 76or</strain>
    </source>
</reference>
<comment type="caution">
    <text evidence="2">The sequence shown here is derived from an EMBL/GenBank/DDBJ whole genome shotgun (WGS) entry which is preliminary data.</text>
</comment>
<dbReference type="AlphaFoldDB" id="A0A0A6VNY3"/>
<keyword evidence="3" id="KW-1185">Reference proteome</keyword>
<evidence type="ECO:0000313" key="3">
    <source>
        <dbReference type="Proteomes" id="UP000030466"/>
    </source>
</evidence>
<feature type="transmembrane region" description="Helical" evidence="1">
    <location>
        <begin position="6"/>
        <end position="23"/>
    </location>
</feature>
<proteinExistence type="predicted"/>
<dbReference type="EMBL" id="JSUH01000066">
    <property type="protein sequence ID" value="KHD96148.1"/>
    <property type="molecule type" value="Genomic_DNA"/>
</dbReference>
<protein>
    <submittedName>
        <fullName evidence="2">Uncharacterized protein</fullName>
    </submittedName>
</protein>
<evidence type="ECO:0000313" key="2">
    <source>
        <dbReference type="EMBL" id="KHD96148.1"/>
    </source>
</evidence>
<organism evidence="2 3">
    <name type="scientific">Kocuria rosea subsp. polaris</name>
    <dbReference type="NCBI Taxonomy" id="136273"/>
    <lineage>
        <taxon>Bacteria</taxon>
        <taxon>Bacillati</taxon>
        <taxon>Actinomycetota</taxon>
        <taxon>Actinomycetes</taxon>
        <taxon>Micrococcales</taxon>
        <taxon>Micrococcaceae</taxon>
        <taxon>Kocuria</taxon>
    </lineage>
</organism>
<evidence type="ECO:0000256" key="1">
    <source>
        <dbReference type="SAM" id="Phobius"/>
    </source>
</evidence>
<gene>
    <name evidence="2" type="ORF">GY22_17310</name>
</gene>
<sequence length="97" mass="10564">MLGIGVSMSVAGVVVLVLRAMMAPDYGSTRQDWHFFQLVFNGVGWFGRFVAIFLRGGSFVFQLFCLTPCGFGFVGGLGGDLTVCKSTYRRENNALPT</sequence>
<keyword evidence="1" id="KW-0472">Membrane</keyword>
<feature type="transmembrane region" description="Helical" evidence="1">
    <location>
        <begin position="60"/>
        <end position="83"/>
    </location>
</feature>
<keyword evidence="1" id="KW-1133">Transmembrane helix</keyword>
<name>A0A0A6VNY3_KOCRO</name>
<keyword evidence="1" id="KW-0812">Transmembrane</keyword>
<feature type="transmembrane region" description="Helical" evidence="1">
    <location>
        <begin position="35"/>
        <end position="54"/>
    </location>
</feature>